<dbReference type="Proteomes" id="UP000828941">
    <property type="component" value="Chromosome 12"/>
</dbReference>
<keyword evidence="2" id="KW-1185">Reference proteome</keyword>
<comment type="caution">
    <text evidence="1">The sequence shown here is derived from an EMBL/GenBank/DDBJ whole genome shotgun (WGS) entry which is preliminary data.</text>
</comment>
<name>A0ACB9L679_BAUVA</name>
<dbReference type="EMBL" id="CM039437">
    <property type="protein sequence ID" value="KAI4305132.1"/>
    <property type="molecule type" value="Genomic_DNA"/>
</dbReference>
<evidence type="ECO:0000313" key="1">
    <source>
        <dbReference type="EMBL" id="KAI4305132.1"/>
    </source>
</evidence>
<proteinExistence type="predicted"/>
<evidence type="ECO:0000313" key="2">
    <source>
        <dbReference type="Proteomes" id="UP000828941"/>
    </source>
</evidence>
<gene>
    <name evidence="1" type="ORF">L6164_028518</name>
</gene>
<sequence>MTDSQQVDSANKHVILVEISGTKKTAAAEAVKSFNAYKDEYNKVFEERKTELQPKVVEIYWLHQLKSRSSGKWGSLC</sequence>
<protein>
    <submittedName>
        <fullName evidence="1">Uncharacterized protein</fullName>
    </submittedName>
</protein>
<organism evidence="1 2">
    <name type="scientific">Bauhinia variegata</name>
    <name type="common">Purple orchid tree</name>
    <name type="synonym">Phanera variegata</name>
    <dbReference type="NCBI Taxonomy" id="167791"/>
    <lineage>
        <taxon>Eukaryota</taxon>
        <taxon>Viridiplantae</taxon>
        <taxon>Streptophyta</taxon>
        <taxon>Embryophyta</taxon>
        <taxon>Tracheophyta</taxon>
        <taxon>Spermatophyta</taxon>
        <taxon>Magnoliopsida</taxon>
        <taxon>eudicotyledons</taxon>
        <taxon>Gunneridae</taxon>
        <taxon>Pentapetalae</taxon>
        <taxon>rosids</taxon>
        <taxon>fabids</taxon>
        <taxon>Fabales</taxon>
        <taxon>Fabaceae</taxon>
        <taxon>Cercidoideae</taxon>
        <taxon>Cercideae</taxon>
        <taxon>Bauhiniinae</taxon>
        <taxon>Bauhinia</taxon>
    </lineage>
</organism>
<accession>A0ACB9L679</accession>
<reference evidence="1 2" key="1">
    <citation type="journal article" date="2022" name="DNA Res.">
        <title>Chromosomal-level genome assembly of the orchid tree Bauhinia variegata (Leguminosae; Cercidoideae) supports the allotetraploid origin hypothesis of Bauhinia.</title>
        <authorList>
            <person name="Zhong Y."/>
            <person name="Chen Y."/>
            <person name="Zheng D."/>
            <person name="Pang J."/>
            <person name="Liu Y."/>
            <person name="Luo S."/>
            <person name="Meng S."/>
            <person name="Qian L."/>
            <person name="Wei D."/>
            <person name="Dai S."/>
            <person name="Zhou R."/>
        </authorList>
    </citation>
    <scope>NUCLEOTIDE SEQUENCE [LARGE SCALE GENOMIC DNA]</scope>
    <source>
        <strain evidence="1">BV-YZ2020</strain>
    </source>
</reference>